<feature type="transmembrane region" description="Helical" evidence="7">
    <location>
        <begin position="605"/>
        <end position="625"/>
    </location>
</feature>
<evidence type="ECO:0000259" key="10">
    <source>
        <dbReference type="Pfam" id="PF21082"/>
    </source>
</evidence>
<accession>A0ABP8V3Y6</accession>
<gene>
    <name evidence="11" type="primary">mscK_1</name>
    <name evidence="11" type="ORF">GCM10023116_18510</name>
</gene>
<feature type="transmembrane region" description="Helical" evidence="7">
    <location>
        <begin position="540"/>
        <end position="558"/>
    </location>
</feature>
<dbReference type="Pfam" id="PF21082">
    <property type="entry name" value="MS_channel_3rd"/>
    <property type="match status" value="1"/>
</dbReference>
<feature type="transmembrane region" description="Helical" evidence="7">
    <location>
        <begin position="570"/>
        <end position="593"/>
    </location>
</feature>
<reference evidence="12" key="1">
    <citation type="journal article" date="2019" name="Int. J. Syst. Evol. Microbiol.">
        <title>The Global Catalogue of Microorganisms (GCM) 10K type strain sequencing project: providing services to taxonomists for standard genome sequencing and annotation.</title>
        <authorList>
            <consortium name="The Broad Institute Genomics Platform"/>
            <consortium name="The Broad Institute Genome Sequencing Center for Infectious Disease"/>
            <person name="Wu L."/>
            <person name="Ma J."/>
        </authorList>
    </citation>
    <scope>NUCLEOTIDE SEQUENCE [LARGE SCALE GENOMIC DNA]</scope>
    <source>
        <strain evidence="12">JCM 17805</strain>
    </source>
</reference>
<dbReference type="SUPFAM" id="SSF82689">
    <property type="entry name" value="Mechanosensitive channel protein MscS (YggB), C-terminal domain"/>
    <property type="match status" value="1"/>
</dbReference>
<feature type="domain" description="Mechanosensitive ion channel MscS" evidence="8">
    <location>
        <begin position="836"/>
        <end position="901"/>
    </location>
</feature>
<dbReference type="PANTHER" id="PTHR30347">
    <property type="entry name" value="POTASSIUM CHANNEL RELATED"/>
    <property type="match status" value="1"/>
</dbReference>
<keyword evidence="3" id="KW-1003">Cell membrane</keyword>
<feature type="domain" description="Mechanosensitive ion channel inner membrane" evidence="9">
    <location>
        <begin position="464"/>
        <end position="736"/>
    </location>
</feature>
<keyword evidence="5 7" id="KW-1133">Transmembrane helix</keyword>
<evidence type="ECO:0000256" key="6">
    <source>
        <dbReference type="ARBA" id="ARBA00023136"/>
    </source>
</evidence>
<feature type="transmembrane region" description="Helical" evidence="7">
    <location>
        <begin position="794"/>
        <end position="815"/>
    </location>
</feature>
<dbReference type="Proteomes" id="UP001500604">
    <property type="component" value="Unassembled WGS sequence"/>
</dbReference>
<evidence type="ECO:0000256" key="4">
    <source>
        <dbReference type="ARBA" id="ARBA00022692"/>
    </source>
</evidence>
<sequence>MCIDSLKSQPSRLRIFKLVLLITPILLIAATTSANPAWGTAYQQLQKTLIPGSDTAPPKDSTPIGQGDALAIVENQAELQQLIDSLQQALAGFKAPERKSDNLGLRKLSPSALQALLQQQQQNIQTLRHDIDQNERRLLMHASERIRLQQTLADIREKWHNRLTVPIRLETLPDEDQGLLLREKQLEERINLITLNARRLNLELQLARLTLAQAVQTHTALEQTLAIKGNALTNHQDPYPEASEHYLDETEQLLRDELSQTRRDLIDVRELAYELHTQIRDLGNISEAYDLLVSQRDRLLQQRNHSGSNLKHTLRLKRSLLAEQLKQPAATEPERLSVRLTQEQRLNRLDMMIPLADELQLLEQELHNLHGSLLKALEQQRMWMAVSPPLTPTEIPSLLKTFYLEGKTLLDALLSVPFRLDRLVWLSSSLLPACLLAFYLIRRSRRQVNIYQKNDVSLSVQAFLRLTGLLFLRCLPVPLWLLLTSLSLQEGPPLSLAISDILPTFAAASLGWLLICTFMEKKVQSLIGPEDAVQPMATPPVRLLAIASLAGLFIGGFTNHFFTDPFDDRILQTIMVACGCLQLLGFWLLAGLIRNPFGYDWFSPVLRIILPGLSLLLLILALTGYNLAAWTLFLHQQILLILFGLLFIAYELTLYLLYIRTRRIMLQQALHRRRETDGAIEPEDALAHSRSTILQTREQNLRILQLSFLLALIGIVAWIIEDCSDLMTPLGDIQLWPFSHMDAGLTLALGATLKALVIFAILIILTRNLPGLLRLSLPTRFIQSPSSAYALTRIVSYLIWFIGIVTMVSTLGIGWEKLQWPILAASVGIGFGLQEIVGNFFSGLIILFEKPFRVGDTVTVNEIHGTVREIRIRATVIEDFDRKELIIPNKALVTGQVTNWSLSTSILRIQLWYGVAHGSDNDLVYQLLSRAAEESTRVLKEPAPEVYFIEYNEYAEKYELRVFVNHVDDRFPAKNQVNNRVKVLFREQGIQIAHLQQDIFIQPWSVEQRGKKDGGTN</sequence>
<dbReference type="InterPro" id="IPR010920">
    <property type="entry name" value="LSM_dom_sf"/>
</dbReference>
<feature type="transmembrane region" description="Helical" evidence="7">
    <location>
        <begin position="637"/>
        <end position="658"/>
    </location>
</feature>
<protein>
    <submittedName>
        <fullName evidence="11">Mechanosensitive channel MscK</fullName>
    </submittedName>
</protein>
<dbReference type="SUPFAM" id="SSF50182">
    <property type="entry name" value="Sm-like ribonucleoproteins"/>
    <property type="match status" value="1"/>
</dbReference>
<evidence type="ECO:0000259" key="9">
    <source>
        <dbReference type="Pfam" id="PF12794"/>
    </source>
</evidence>
<organism evidence="11 12">
    <name type="scientific">Kistimonas scapharcae</name>
    <dbReference type="NCBI Taxonomy" id="1036133"/>
    <lineage>
        <taxon>Bacteria</taxon>
        <taxon>Pseudomonadati</taxon>
        <taxon>Pseudomonadota</taxon>
        <taxon>Gammaproteobacteria</taxon>
        <taxon>Oceanospirillales</taxon>
        <taxon>Endozoicomonadaceae</taxon>
        <taxon>Kistimonas</taxon>
    </lineage>
</organism>
<feature type="transmembrane region" description="Helical" evidence="7">
    <location>
        <begin position="423"/>
        <end position="441"/>
    </location>
</feature>
<comment type="subcellular location">
    <subcellularLocation>
        <location evidence="1">Cell membrane</location>
        <topology evidence="1">Multi-pass membrane protein</topology>
    </subcellularLocation>
</comment>
<evidence type="ECO:0000256" key="3">
    <source>
        <dbReference type="ARBA" id="ARBA00022475"/>
    </source>
</evidence>
<dbReference type="Gene3D" id="2.30.30.60">
    <property type="match status" value="1"/>
</dbReference>
<keyword evidence="6 7" id="KW-0472">Membrane</keyword>
<keyword evidence="12" id="KW-1185">Reference proteome</keyword>
<dbReference type="InterPro" id="IPR023408">
    <property type="entry name" value="MscS_beta-dom_sf"/>
</dbReference>
<evidence type="ECO:0000313" key="11">
    <source>
        <dbReference type="EMBL" id="GAA4649577.1"/>
    </source>
</evidence>
<name>A0ABP8V3Y6_9GAMM</name>
<dbReference type="InterPro" id="IPR006686">
    <property type="entry name" value="MscS_channel_CS"/>
</dbReference>
<evidence type="ECO:0000256" key="5">
    <source>
        <dbReference type="ARBA" id="ARBA00022989"/>
    </source>
</evidence>
<dbReference type="Pfam" id="PF12794">
    <property type="entry name" value="MscS_TM"/>
    <property type="match status" value="1"/>
</dbReference>
<comment type="caution">
    <text evidence="11">The sequence shown here is derived from an EMBL/GenBank/DDBJ whole genome shotgun (WGS) entry which is preliminary data.</text>
</comment>
<evidence type="ECO:0000313" key="12">
    <source>
        <dbReference type="Proteomes" id="UP001500604"/>
    </source>
</evidence>
<dbReference type="RefSeq" id="WP_345195465.1">
    <property type="nucleotide sequence ID" value="NZ_BAABFL010000135.1"/>
</dbReference>
<keyword evidence="4 7" id="KW-0812">Transmembrane</keyword>
<dbReference type="InterPro" id="IPR011066">
    <property type="entry name" value="MscS_channel_C_sf"/>
</dbReference>
<feature type="transmembrane region" description="Helical" evidence="7">
    <location>
        <begin position="745"/>
        <end position="765"/>
    </location>
</feature>
<dbReference type="InterPro" id="IPR011014">
    <property type="entry name" value="MscS_channel_TM-2"/>
</dbReference>
<proteinExistence type="inferred from homology"/>
<feature type="transmembrane region" description="Helical" evidence="7">
    <location>
        <begin position="821"/>
        <end position="848"/>
    </location>
</feature>
<dbReference type="InterPro" id="IPR049278">
    <property type="entry name" value="MS_channel_C"/>
</dbReference>
<dbReference type="Gene3D" id="3.30.70.100">
    <property type="match status" value="1"/>
</dbReference>
<evidence type="ECO:0000259" key="8">
    <source>
        <dbReference type="Pfam" id="PF00924"/>
    </source>
</evidence>
<dbReference type="SUPFAM" id="SSF82861">
    <property type="entry name" value="Mechanosensitive channel protein MscS (YggB), transmembrane region"/>
    <property type="match status" value="1"/>
</dbReference>
<dbReference type="EMBL" id="BAABFL010000135">
    <property type="protein sequence ID" value="GAA4649577.1"/>
    <property type="molecule type" value="Genomic_DNA"/>
</dbReference>
<dbReference type="InterPro" id="IPR006685">
    <property type="entry name" value="MscS_channel_2nd"/>
</dbReference>
<dbReference type="Gene3D" id="1.10.287.1260">
    <property type="match status" value="1"/>
</dbReference>
<evidence type="ECO:0000256" key="7">
    <source>
        <dbReference type="SAM" id="Phobius"/>
    </source>
</evidence>
<dbReference type="InterPro" id="IPR052702">
    <property type="entry name" value="MscS-like_channel"/>
</dbReference>
<feature type="transmembrane region" description="Helical" evidence="7">
    <location>
        <begin position="501"/>
        <end position="519"/>
    </location>
</feature>
<feature type="transmembrane region" description="Helical" evidence="7">
    <location>
        <begin position="462"/>
        <end position="481"/>
    </location>
</feature>
<dbReference type="PANTHER" id="PTHR30347:SF1">
    <property type="entry name" value="MECHANOSENSITIVE CHANNEL MSCK"/>
    <property type="match status" value="1"/>
</dbReference>
<dbReference type="PROSITE" id="PS01246">
    <property type="entry name" value="UPF0003"/>
    <property type="match status" value="1"/>
</dbReference>
<dbReference type="Pfam" id="PF00924">
    <property type="entry name" value="MS_channel_2nd"/>
    <property type="match status" value="1"/>
</dbReference>
<feature type="domain" description="Mechanosensitive ion channel MscS C-terminal" evidence="10">
    <location>
        <begin position="913"/>
        <end position="992"/>
    </location>
</feature>
<feature type="transmembrane region" description="Helical" evidence="7">
    <location>
        <begin position="703"/>
        <end position="720"/>
    </location>
</feature>
<dbReference type="InterPro" id="IPR025692">
    <property type="entry name" value="MscS_IM_dom1"/>
</dbReference>
<evidence type="ECO:0000256" key="2">
    <source>
        <dbReference type="ARBA" id="ARBA00008017"/>
    </source>
</evidence>
<comment type="similarity">
    <text evidence="2">Belongs to the MscS (TC 1.A.23) family.</text>
</comment>
<evidence type="ECO:0000256" key="1">
    <source>
        <dbReference type="ARBA" id="ARBA00004651"/>
    </source>
</evidence>